<dbReference type="RefSeq" id="WP_346785853.1">
    <property type="nucleotide sequence ID" value="NZ_JBDLBR010000005.1"/>
</dbReference>
<reference evidence="1 2" key="1">
    <citation type="submission" date="2024-05" db="EMBL/GenBank/DDBJ databases">
        <authorList>
            <person name="Park S."/>
        </authorList>
    </citation>
    <scope>NUCLEOTIDE SEQUENCE [LARGE SCALE GENOMIC DNA]</scope>
    <source>
        <strain evidence="1 2">DGU5</strain>
    </source>
</reference>
<sequence length="245" mass="26350">MDRRCFLTRSAAAAAVTALPTRLFAQAGPDLRTRRLLDVAREQTERASANLWHSDVVGIADYGLHSAEPRFHFVDLVAGKVDSVLVTHGAGSDPEHDGWLNGFSNLPDSWASSRGAYITWEWYKGRYGTSVRLGGLDPENSNAFPRAIVMHPASYATPEHVARWGRLGRSNGCFAFGPEVFPQALTRLMGGRLLYADALGIGANGEDVIPPPQQTPDFAAMAAANGPELAPVSPDIADPAEQVSN</sequence>
<organism evidence="1 2">
    <name type="scientific">Aurantiacibacter flavus</name>
    <dbReference type="NCBI Taxonomy" id="3145232"/>
    <lineage>
        <taxon>Bacteria</taxon>
        <taxon>Pseudomonadati</taxon>
        <taxon>Pseudomonadota</taxon>
        <taxon>Alphaproteobacteria</taxon>
        <taxon>Sphingomonadales</taxon>
        <taxon>Erythrobacteraceae</taxon>
        <taxon>Aurantiacibacter</taxon>
    </lineage>
</organism>
<dbReference type="EMBL" id="JBDLBR010000005">
    <property type="protein sequence ID" value="MEN7538399.1"/>
    <property type="molecule type" value="Genomic_DNA"/>
</dbReference>
<accession>A0ABV0CZU8</accession>
<dbReference type="InterPro" id="IPR032676">
    <property type="entry name" value="YkuD_2"/>
</dbReference>
<protein>
    <submittedName>
        <fullName evidence="1">Murein L,D-transpeptidase catalytic domain-containing protein</fullName>
    </submittedName>
</protein>
<evidence type="ECO:0000313" key="2">
    <source>
        <dbReference type="Proteomes" id="UP001484535"/>
    </source>
</evidence>
<comment type="caution">
    <text evidence="1">The sequence shown here is derived from an EMBL/GenBank/DDBJ whole genome shotgun (WGS) entry which is preliminary data.</text>
</comment>
<dbReference type="Pfam" id="PF13645">
    <property type="entry name" value="YkuD_2"/>
    <property type="match status" value="1"/>
</dbReference>
<proteinExistence type="predicted"/>
<evidence type="ECO:0000313" key="1">
    <source>
        <dbReference type="EMBL" id="MEN7538399.1"/>
    </source>
</evidence>
<keyword evidence="2" id="KW-1185">Reference proteome</keyword>
<gene>
    <name evidence="1" type="ORF">ABDJ38_14545</name>
</gene>
<dbReference type="PANTHER" id="PTHR38477">
    <property type="entry name" value="HYPOTHETICAL EXPORTED PROTEIN"/>
    <property type="match status" value="1"/>
</dbReference>
<dbReference type="PANTHER" id="PTHR38477:SF1">
    <property type="entry name" value="MUREIN L,D-TRANSPEPTIDASE CATALYTIC DOMAIN FAMILY PROTEIN"/>
    <property type="match status" value="1"/>
</dbReference>
<dbReference type="Proteomes" id="UP001484535">
    <property type="component" value="Unassembled WGS sequence"/>
</dbReference>
<name>A0ABV0CZU8_9SPHN</name>